<organism evidence="1 2">
    <name type="scientific">Araneus ventricosus</name>
    <name type="common">Orbweaver spider</name>
    <name type="synonym">Epeira ventricosa</name>
    <dbReference type="NCBI Taxonomy" id="182803"/>
    <lineage>
        <taxon>Eukaryota</taxon>
        <taxon>Metazoa</taxon>
        <taxon>Ecdysozoa</taxon>
        <taxon>Arthropoda</taxon>
        <taxon>Chelicerata</taxon>
        <taxon>Arachnida</taxon>
        <taxon>Araneae</taxon>
        <taxon>Araneomorphae</taxon>
        <taxon>Entelegynae</taxon>
        <taxon>Araneoidea</taxon>
        <taxon>Araneidae</taxon>
        <taxon>Araneus</taxon>
    </lineage>
</organism>
<name>A0A4Y2EMB3_ARAVE</name>
<dbReference type="Proteomes" id="UP000499080">
    <property type="component" value="Unassembled WGS sequence"/>
</dbReference>
<proteinExistence type="predicted"/>
<sequence length="112" mass="12699">MNRLVEDSQVEAVQKTALESSKFAQCTTAKRRSEGENQCFLSSFSLCSTEYYTVTKAPREYPVQKKGAREQSFISQDTEASIKEKEPYEKSRYFDSLGGFDLKISSLELSSL</sequence>
<evidence type="ECO:0000313" key="2">
    <source>
        <dbReference type="Proteomes" id="UP000499080"/>
    </source>
</evidence>
<protein>
    <submittedName>
        <fullName evidence="1">Uncharacterized protein</fullName>
    </submittedName>
</protein>
<keyword evidence="2" id="KW-1185">Reference proteome</keyword>
<accession>A0A4Y2EMB3</accession>
<comment type="caution">
    <text evidence="1">The sequence shown here is derived from an EMBL/GenBank/DDBJ whole genome shotgun (WGS) entry which is preliminary data.</text>
</comment>
<gene>
    <name evidence="1" type="ORF">AVEN_203001_1</name>
</gene>
<dbReference type="AlphaFoldDB" id="A0A4Y2EMB3"/>
<dbReference type="EMBL" id="BGPR01000660">
    <property type="protein sequence ID" value="GBM30423.1"/>
    <property type="molecule type" value="Genomic_DNA"/>
</dbReference>
<reference evidence="1 2" key="1">
    <citation type="journal article" date="2019" name="Sci. Rep.">
        <title>Orb-weaving spider Araneus ventricosus genome elucidates the spidroin gene catalogue.</title>
        <authorList>
            <person name="Kono N."/>
            <person name="Nakamura H."/>
            <person name="Ohtoshi R."/>
            <person name="Moran D.A.P."/>
            <person name="Shinohara A."/>
            <person name="Yoshida Y."/>
            <person name="Fujiwara M."/>
            <person name="Mori M."/>
            <person name="Tomita M."/>
            <person name="Arakawa K."/>
        </authorList>
    </citation>
    <scope>NUCLEOTIDE SEQUENCE [LARGE SCALE GENOMIC DNA]</scope>
</reference>
<evidence type="ECO:0000313" key="1">
    <source>
        <dbReference type="EMBL" id="GBM30423.1"/>
    </source>
</evidence>